<name>A0A1E5WD05_9POAL</name>
<organism evidence="2 3">
    <name type="scientific">Dichanthelium oligosanthes</name>
    <dbReference type="NCBI Taxonomy" id="888268"/>
    <lineage>
        <taxon>Eukaryota</taxon>
        <taxon>Viridiplantae</taxon>
        <taxon>Streptophyta</taxon>
        <taxon>Embryophyta</taxon>
        <taxon>Tracheophyta</taxon>
        <taxon>Spermatophyta</taxon>
        <taxon>Magnoliopsida</taxon>
        <taxon>Liliopsida</taxon>
        <taxon>Poales</taxon>
        <taxon>Poaceae</taxon>
        <taxon>PACMAD clade</taxon>
        <taxon>Panicoideae</taxon>
        <taxon>Panicodae</taxon>
        <taxon>Paniceae</taxon>
        <taxon>Dichantheliinae</taxon>
        <taxon>Dichanthelium</taxon>
    </lineage>
</organism>
<dbReference type="InterPro" id="IPR011990">
    <property type="entry name" value="TPR-like_helical_dom_sf"/>
</dbReference>
<protein>
    <recommendedName>
        <fullName evidence="4">Pentatricopeptide repeat-containing protein</fullName>
    </recommendedName>
</protein>
<evidence type="ECO:0000313" key="2">
    <source>
        <dbReference type="EMBL" id="OEL35309.1"/>
    </source>
</evidence>
<dbReference type="Gene3D" id="1.25.40.10">
    <property type="entry name" value="Tetratricopeptide repeat domain"/>
    <property type="match status" value="1"/>
</dbReference>
<dbReference type="STRING" id="888268.A0A1E5WD05"/>
<evidence type="ECO:0000256" key="1">
    <source>
        <dbReference type="ARBA" id="ARBA00007626"/>
    </source>
</evidence>
<dbReference type="PANTHER" id="PTHR45717">
    <property type="entry name" value="OS12G0527900 PROTEIN"/>
    <property type="match status" value="1"/>
</dbReference>
<dbReference type="OrthoDB" id="598275at2759"/>
<proteinExistence type="inferred from homology"/>
<dbReference type="EMBL" id="LWDX02012580">
    <property type="protein sequence ID" value="OEL35309.1"/>
    <property type="molecule type" value="Genomic_DNA"/>
</dbReference>
<evidence type="ECO:0008006" key="4">
    <source>
        <dbReference type="Google" id="ProtNLM"/>
    </source>
</evidence>
<comment type="caution">
    <text evidence="2">The sequence shown here is derived from an EMBL/GenBank/DDBJ whole genome shotgun (WGS) entry which is preliminary data.</text>
</comment>
<dbReference type="Proteomes" id="UP000095767">
    <property type="component" value="Unassembled WGS sequence"/>
</dbReference>
<dbReference type="GO" id="GO:0005739">
    <property type="term" value="C:mitochondrion"/>
    <property type="evidence" value="ECO:0007669"/>
    <property type="project" value="TreeGrafter"/>
</dbReference>
<dbReference type="AlphaFoldDB" id="A0A1E5WD05"/>
<comment type="similarity">
    <text evidence="1">Belongs to the PPR family. P subfamily.</text>
</comment>
<sequence length="147" mass="16610">MSNCKRHTSKDYTTMVAVLMKLDEITEAEALLKEWESSKNAFNFHVPNVLLTGWAIVAIGYAEKGNVAKAYELTKNALRVYAPNSVWIPRPSMIEMILKYLGDEGELKDVETFVDLLKVAVPMNSDMTEALSRARARQEKKVEETNV</sequence>
<accession>A0A1E5WD05</accession>
<evidence type="ECO:0000313" key="3">
    <source>
        <dbReference type="Proteomes" id="UP000095767"/>
    </source>
</evidence>
<gene>
    <name evidence="2" type="ORF">BAE44_0003674</name>
</gene>
<reference evidence="2 3" key="1">
    <citation type="submission" date="2016-09" db="EMBL/GenBank/DDBJ databases">
        <title>The draft genome of Dichanthelium oligosanthes: A C3 panicoid grass species.</title>
        <authorList>
            <person name="Studer A.J."/>
            <person name="Schnable J.C."/>
            <person name="Brutnell T.P."/>
        </authorList>
    </citation>
    <scope>NUCLEOTIDE SEQUENCE [LARGE SCALE GENOMIC DNA]</scope>
    <source>
        <strain evidence="3">cv. Kellogg 1175</strain>
        <tissue evidence="2">Leaf</tissue>
    </source>
</reference>
<dbReference type="PANTHER" id="PTHR45717:SF20">
    <property type="entry name" value="OS07G0598500 PROTEIN"/>
    <property type="match status" value="1"/>
</dbReference>
<keyword evidence="3" id="KW-1185">Reference proteome</keyword>